<organism evidence="1 2">
    <name type="scientific">Halomonas elongata</name>
    <dbReference type="NCBI Taxonomy" id="2746"/>
    <lineage>
        <taxon>Bacteria</taxon>
        <taxon>Pseudomonadati</taxon>
        <taxon>Pseudomonadota</taxon>
        <taxon>Gammaproteobacteria</taxon>
        <taxon>Oceanospirillales</taxon>
        <taxon>Halomonadaceae</taxon>
        <taxon>Halomonas</taxon>
    </lineage>
</organism>
<gene>
    <name evidence="1" type="ORF">A8U91_01835</name>
</gene>
<accession>A0A1B8P5F1</accession>
<evidence type="ECO:0000313" key="1">
    <source>
        <dbReference type="EMBL" id="OBX37468.1"/>
    </source>
</evidence>
<dbReference type="Proteomes" id="UP000092504">
    <property type="component" value="Unassembled WGS sequence"/>
</dbReference>
<sequence>MRLAPPQIDIAERRRPRDPFLALSRRVLSDGRSGAAQPRASMPSASAMNNALGRCQDWVTSKARFTAKTSRARASVSKVLKPA</sequence>
<protein>
    <submittedName>
        <fullName evidence="1">Uncharacterized protein</fullName>
    </submittedName>
</protein>
<evidence type="ECO:0000313" key="2">
    <source>
        <dbReference type="Proteomes" id="UP000092504"/>
    </source>
</evidence>
<comment type="caution">
    <text evidence="1">The sequence shown here is derived from an EMBL/GenBank/DDBJ whole genome shotgun (WGS) entry which is preliminary data.</text>
</comment>
<reference evidence="1 2" key="1">
    <citation type="submission" date="2016-06" db="EMBL/GenBank/DDBJ databases">
        <title>Genome sequence of halotolerant plant growth promoting strain of Halomonas elongata HEK1 isolated from salterns of Rann of Kutch, Gujarat, India.</title>
        <authorList>
            <person name="Gaba S."/>
            <person name="Singh R.N."/>
            <person name="Abrol S."/>
            <person name="Kaushik R."/>
            <person name="Saxena A.K."/>
        </authorList>
    </citation>
    <scope>NUCLEOTIDE SEQUENCE [LARGE SCALE GENOMIC DNA]</scope>
    <source>
        <strain evidence="1 2">HEK1</strain>
    </source>
</reference>
<name>A0A1B8P5F1_HALEL</name>
<dbReference type="EMBL" id="MAJD01000001">
    <property type="protein sequence ID" value="OBX37468.1"/>
    <property type="molecule type" value="Genomic_DNA"/>
</dbReference>
<dbReference type="AlphaFoldDB" id="A0A1B8P5F1"/>
<proteinExistence type="predicted"/>